<evidence type="ECO:0000313" key="2">
    <source>
        <dbReference type="Proteomes" id="UP000781958"/>
    </source>
</evidence>
<dbReference type="Proteomes" id="UP000781958">
    <property type="component" value="Unassembled WGS sequence"/>
</dbReference>
<proteinExistence type="predicted"/>
<name>A0ABS4SGI0_9PROT</name>
<organism evidence="1 2">
    <name type="scientific">Azospirillum rugosum</name>
    <dbReference type="NCBI Taxonomy" id="416170"/>
    <lineage>
        <taxon>Bacteria</taxon>
        <taxon>Pseudomonadati</taxon>
        <taxon>Pseudomonadota</taxon>
        <taxon>Alphaproteobacteria</taxon>
        <taxon>Rhodospirillales</taxon>
        <taxon>Azospirillaceae</taxon>
        <taxon>Azospirillum</taxon>
    </lineage>
</organism>
<dbReference type="EMBL" id="JAGINP010000004">
    <property type="protein sequence ID" value="MBP2291678.1"/>
    <property type="molecule type" value="Genomic_DNA"/>
</dbReference>
<evidence type="ECO:0000313" key="1">
    <source>
        <dbReference type="EMBL" id="MBP2291678.1"/>
    </source>
</evidence>
<protein>
    <recommendedName>
        <fullName evidence="3">N-acetyltransferase domain-containing protein</fullName>
    </recommendedName>
</protein>
<sequence length="166" mass="17170">MTKSFIITPLSPSHADQALPVAQALHRDMTLDQWRGAVAPFLESNIDGGCGAMACAMSDGHIRGLYCWRVSADGAVRVLTVPIFVAIGLFDAAATSAAQIESIDHLARQLGCGTVVVDVRGCVVAATAPKLDAEGLFTRLGYRLIGEALVREVGAGSAAFTTAGAA</sequence>
<evidence type="ECO:0008006" key="3">
    <source>
        <dbReference type="Google" id="ProtNLM"/>
    </source>
</evidence>
<comment type="caution">
    <text evidence="1">The sequence shown here is derived from an EMBL/GenBank/DDBJ whole genome shotgun (WGS) entry which is preliminary data.</text>
</comment>
<keyword evidence="2" id="KW-1185">Reference proteome</keyword>
<reference evidence="1 2" key="1">
    <citation type="submission" date="2021-03" db="EMBL/GenBank/DDBJ databases">
        <title>Genomic Encyclopedia of Type Strains, Phase III (KMG-III): the genomes of soil and plant-associated and newly described type strains.</title>
        <authorList>
            <person name="Whitman W."/>
        </authorList>
    </citation>
    <scope>NUCLEOTIDE SEQUENCE [LARGE SCALE GENOMIC DNA]</scope>
    <source>
        <strain evidence="1 2">IMMIB AFH-6</strain>
    </source>
</reference>
<gene>
    <name evidence="1" type="ORF">J2851_001427</name>
</gene>
<dbReference type="SUPFAM" id="SSF55729">
    <property type="entry name" value="Acyl-CoA N-acyltransferases (Nat)"/>
    <property type="match status" value="1"/>
</dbReference>
<accession>A0ABS4SGI0</accession>
<dbReference type="InterPro" id="IPR016181">
    <property type="entry name" value="Acyl_CoA_acyltransferase"/>
</dbReference>
<dbReference type="RefSeq" id="WP_209765236.1">
    <property type="nucleotide sequence ID" value="NZ_JAGINP010000004.1"/>
</dbReference>